<evidence type="ECO:0000259" key="4">
    <source>
        <dbReference type="Pfam" id="PF07859"/>
    </source>
</evidence>
<evidence type="ECO:0000256" key="1">
    <source>
        <dbReference type="ARBA" id="ARBA00010515"/>
    </source>
</evidence>
<dbReference type="PANTHER" id="PTHR48081:SF8">
    <property type="entry name" value="ALPHA_BETA HYDROLASE FOLD-3 DOMAIN-CONTAINING PROTEIN-RELATED"/>
    <property type="match status" value="1"/>
</dbReference>
<feature type="domain" description="Alpha/beta hydrolase fold-3" evidence="4">
    <location>
        <begin position="104"/>
        <end position="302"/>
    </location>
</feature>
<dbReference type="PANTHER" id="PTHR48081">
    <property type="entry name" value="AB HYDROLASE SUPERFAMILY PROTEIN C4A8.06C"/>
    <property type="match status" value="1"/>
</dbReference>
<evidence type="ECO:0000256" key="2">
    <source>
        <dbReference type="ARBA" id="ARBA00022801"/>
    </source>
</evidence>
<dbReference type="PROSITE" id="PS01174">
    <property type="entry name" value="LIPASE_GDXG_SER"/>
    <property type="match status" value="1"/>
</dbReference>
<dbReference type="InterPro" id="IPR013094">
    <property type="entry name" value="AB_hydrolase_3"/>
</dbReference>
<dbReference type="EMBL" id="JANSKX010000039">
    <property type="protein sequence ID" value="MCY1595727.1"/>
    <property type="molecule type" value="Genomic_DNA"/>
</dbReference>
<evidence type="ECO:0000313" key="6">
    <source>
        <dbReference type="Proteomes" id="UP001081438"/>
    </source>
</evidence>
<dbReference type="InterPro" id="IPR029058">
    <property type="entry name" value="AB_hydrolase_fold"/>
</dbReference>
<evidence type="ECO:0000256" key="3">
    <source>
        <dbReference type="PROSITE-ProRule" id="PRU10038"/>
    </source>
</evidence>
<dbReference type="Gene3D" id="3.40.50.1820">
    <property type="entry name" value="alpha/beta hydrolase"/>
    <property type="match status" value="1"/>
</dbReference>
<comment type="similarity">
    <text evidence="1">Belongs to the 'GDXG' lipolytic enzyme family.</text>
</comment>
<dbReference type="GO" id="GO:0016787">
    <property type="term" value="F:hydrolase activity"/>
    <property type="evidence" value="ECO:0007669"/>
    <property type="project" value="UniProtKB-KW"/>
</dbReference>
<accession>A0A9Q4D8P0</accession>
<dbReference type="InterPro" id="IPR033140">
    <property type="entry name" value="Lipase_GDXG_put_SER_AS"/>
</dbReference>
<gene>
    <name evidence="5" type="ORF">NW112_10800</name>
</gene>
<feature type="active site" evidence="3">
    <location>
        <position position="178"/>
    </location>
</feature>
<dbReference type="SUPFAM" id="SSF53474">
    <property type="entry name" value="alpha/beta-Hydrolases"/>
    <property type="match status" value="1"/>
</dbReference>
<reference evidence="5" key="1">
    <citation type="journal article" date="2022" name="Int. J. Mol. Sci.">
        <title>Phenotypic and genotypic virulence characterisation of Staphylococcus pettenkoferi strains isolated from human bloodstream and diabetic foot infections.</title>
        <authorList>
            <person name="Magnan C."/>
        </authorList>
    </citation>
    <scope>NUCLEOTIDE SEQUENCE</scope>
    <source>
        <strain evidence="5">NSP020P</strain>
    </source>
</reference>
<keyword evidence="2 5" id="KW-0378">Hydrolase</keyword>
<dbReference type="AlphaFoldDB" id="A0A9Q4D8P0"/>
<protein>
    <submittedName>
        <fullName evidence="5">Alpha/beta hydrolase</fullName>
    </submittedName>
</protein>
<dbReference type="Proteomes" id="UP001081438">
    <property type="component" value="Unassembled WGS sequence"/>
</dbReference>
<dbReference type="InterPro" id="IPR050300">
    <property type="entry name" value="GDXG_lipolytic_enzyme"/>
</dbReference>
<organism evidence="5 6">
    <name type="scientific">Staphylococcus pettenkoferi</name>
    <dbReference type="NCBI Taxonomy" id="170573"/>
    <lineage>
        <taxon>Bacteria</taxon>
        <taxon>Bacillati</taxon>
        <taxon>Bacillota</taxon>
        <taxon>Bacilli</taxon>
        <taxon>Bacillales</taxon>
        <taxon>Staphylococcaceae</taxon>
        <taxon>Staphylococcus</taxon>
    </lineage>
</organism>
<comment type="caution">
    <text evidence="5">The sequence shown here is derived from an EMBL/GenBank/DDBJ whole genome shotgun (WGS) entry which is preliminary data.</text>
</comment>
<sequence length="326" mass="36877">MKKVITAVAGVGGLALASYCYARIKERRSYRSFLLELKLRASGMKKPFTNISDAQVALDKVSPHTKGLFQGIDYNFKHKADKLEVKGSTVYVVNNLENRQQPVVLYIHGGAWFQDPIKPHFEYIDELAETLNAKVVMPVYPKVPHADYRATFDLLETLYKQLLKSVEHNHQLILSGDSAGGQIALAFAQQLKQLHLPQPSNIILNSPVLDATFSDPEAKVYEQFDPMIGIEGSKFFLELWAGDKDLSDWQISPINGDLTDLGHITINIGTKETLYPEALKLSYKLQELGIAHDFVPGYNLYHIYPIFPLPERQTFLRQLKQIVNKH</sequence>
<name>A0A9Q4D8P0_9STAP</name>
<dbReference type="Pfam" id="PF07859">
    <property type="entry name" value="Abhydrolase_3"/>
    <property type="match status" value="1"/>
</dbReference>
<evidence type="ECO:0000313" key="5">
    <source>
        <dbReference type="EMBL" id="MCY1595727.1"/>
    </source>
</evidence>
<proteinExistence type="inferred from homology"/>